<dbReference type="EMBL" id="GU137324">
    <property type="protein sequence ID" value="ADI44347.1"/>
    <property type="molecule type" value="mRNA"/>
</dbReference>
<dbReference type="InterPro" id="IPR009057">
    <property type="entry name" value="Homeodomain-like_sf"/>
</dbReference>
<comment type="similarity">
    <text evidence="6">Belongs to the even-skipped homeobox family.</text>
</comment>
<dbReference type="Gene3D" id="1.10.10.60">
    <property type="entry name" value="Homeodomain-like"/>
    <property type="match status" value="1"/>
</dbReference>
<evidence type="ECO:0000256" key="4">
    <source>
        <dbReference type="ARBA" id="ARBA00023155"/>
    </source>
</evidence>
<keyword evidence="4 7" id="KW-0371">Homeobox</keyword>
<feature type="region of interest" description="Disordered" evidence="9">
    <location>
        <begin position="239"/>
        <end position="279"/>
    </location>
</feature>
<keyword evidence="3 7" id="KW-0238">DNA-binding</keyword>
<feature type="compositionally biased region" description="Low complexity" evidence="9">
    <location>
        <begin position="249"/>
        <end position="265"/>
    </location>
</feature>
<evidence type="ECO:0000256" key="2">
    <source>
        <dbReference type="ARBA" id="ARBA00022473"/>
    </source>
</evidence>
<dbReference type="PROSITE" id="PS50071">
    <property type="entry name" value="HOMEOBOX_2"/>
    <property type="match status" value="1"/>
</dbReference>
<evidence type="ECO:0000256" key="5">
    <source>
        <dbReference type="ARBA" id="ARBA00023242"/>
    </source>
</evidence>
<feature type="region of interest" description="Disordered" evidence="9">
    <location>
        <begin position="20"/>
        <end position="53"/>
    </location>
</feature>
<dbReference type="PANTHER" id="PTHR46294">
    <property type="entry name" value="SEGMENTATION PROTEIN EVEN-SKIPPED"/>
    <property type="match status" value="1"/>
</dbReference>
<reference evidence="11" key="1">
    <citation type="submission" date="2009-10" db="EMBL/GenBank/DDBJ databases">
        <authorList>
            <person name="Garcia-Solache M.A."/>
            <person name="Jaeger J."/>
            <person name="Akam M.E."/>
        </authorList>
    </citation>
    <scope>NUCLEOTIDE SEQUENCE</scope>
</reference>
<evidence type="ECO:0000256" key="1">
    <source>
        <dbReference type="ARBA" id="ARBA00004123"/>
    </source>
</evidence>
<evidence type="ECO:0000256" key="9">
    <source>
        <dbReference type="SAM" id="MobiDB-lite"/>
    </source>
</evidence>
<feature type="compositionally biased region" description="Polar residues" evidence="9">
    <location>
        <begin position="188"/>
        <end position="197"/>
    </location>
</feature>
<dbReference type="CDD" id="cd00086">
    <property type="entry name" value="homeodomain"/>
    <property type="match status" value="1"/>
</dbReference>
<dbReference type="InterPro" id="IPR017970">
    <property type="entry name" value="Homeobox_CS"/>
</dbReference>
<dbReference type="InterPro" id="IPR020479">
    <property type="entry name" value="HD_metazoa"/>
</dbReference>
<feature type="compositionally biased region" description="Polar residues" evidence="9">
    <location>
        <begin position="297"/>
        <end position="309"/>
    </location>
</feature>
<feature type="non-terminal residue" evidence="11">
    <location>
        <position position="309"/>
    </location>
</feature>
<keyword evidence="2" id="KW-0217">Developmental protein</keyword>
<reference evidence="11" key="2">
    <citation type="journal article" date="2010" name="Dev. Biol.">
        <title>A systematic analysis of the gap gene system in the moth midge Clogmia albipunctata.</title>
        <authorList>
            <person name="Garcia-Solache M."/>
            <person name="Jaeger J."/>
            <person name="Akam M."/>
        </authorList>
    </citation>
    <scope>NUCLEOTIDE SEQUENCE</scope>
</reference>
<dbReference type="SMART" id="SM00389">
    <property type="entry name" value="HOX"/>
    <property type="match status" value="1"/>
</dbReference>
<feature type="DNA-binding region" description="Homeobox" evidence="7">
    <location>
        <begin position="55"/>
        <end position="114"/>
    </location>
</feature>
<name>D7PBJ9_CLOAL</name>
<dbReference type="PANTHER" id="PTHR46294:SF4">
    <property type="entry name" value="SEGMENTATION PROTEIN EVEN-SKIPPED"/>
    <property type="match status" value="1"/>
</dbReference>
<dbReference type="GO" id="GO:0005634">
    <property type="term" value="C:nucleus"/>
    <property type="evidence" value="ECO:0007669"/>
    <property type="project" value="UniProtKB-SubCell"/>
</dbReference>
<dbReference type="InterPro" id="IPR052002">
    <property type="entry name" value="Even-skipped_HD"/>
</dbReference>
<dbReference type="GO" id="GO:0000978">
    <property type="term" value="F:RNA polymerase II cis-regulatory region sequence-specific DNA binding"/>
    <property type="evidence" value="ECO:0007669"/>
    <property type="project" value="TreeGrafter"/>
</dbReference>
<dbReference type="GO" id="GO:0000981">
    <property type="term" value="F:DNA-binding transcription factor activity, RNA polymerase II-specific"/>
    <property type="evidence" value="ECO:0007669"/>
    <property type="project" value="InterPro"/>
</dbReference>
<feature type="domain" description="Homeobox" evidence="10">
    <location>
        <begin position="53"/>
        <end position="113"/>
    </location>
</feature>
<evidence type="ECO:0000256" key="8">
    <source>
        <dbReference type="RuleBase" id="RU000682"/>
    </source>
</evidence>
<evidence type="ECO:0000256" key="3">
    <source>
        <dbReference type="ARBA" id="ARBA00023125"/>
    </source>
</evidence>
<proteinExistence type="evidence at transcript level"/>
<sequence length="309" mass="33948">FRNYSLDSLHREQSIVVDLAPPHYAKPSTPPPSPPTNDCSSPTDNDSGSQVDPSVRRYRTAFTRDQLSRLEKEFFKENYVSRPRRCELAAQLNLPESTIKVWFQNRRVKDKRRRIAIAWPYAAVYSDPAFAASILQAAASSVGMPYGYPSPAGQLMPQMPVLPPQMPASPFSYGYSARYAPYPIPSPAGQSPHQHQTPPAHHLRGTVNDSSTVANSNTFYPHPLLGNIANSHYAPLSIPKPLHTPPNDLQSPSSPHSTLSLSPNSDKTKYDLDSSSQHSPIKCLSQGLLMTAPPSKLSPSDQTTVLPLS</sequence>
<dbReference type="AlphaFoldDB" id="D7PBJ9"/>
<feature type="region of interest" description="Disordered" evidence="9">
    <location>
        <begin position="184"/>
        <end position="214"/>
    </location>
</feature>
<evidence type="ECO:0000256" key="7">
    <source>
        <dbReference type="PROSITE-ProRule" id="PRU00108"/>
    </source>
</evidence>
<dbReference type="Pfam" id="PF00046">
    <property type="entry name" value="Homeodomain"/>
    <property type="match status" value="1"/>
</dbReference>
<dbReference type="SUPFAM" id="SSF46689">
    <property type="entry name" value="Homeodomain-like"/>
    <property type="match status" value="1"/>
</dbReference>
<dbReference type="PRINTS" id="PR00024">
    <property type="entry name" value="HOMEOBOX"/>
</dbReference>
<feature type="non-terminal residue" evidence="11">
    <location>
        <position position="1"/>
    </location>
</feature>
<evidence type="ECO:0000313" key="11">
    <source>
        <dbReference type="EMBL" id="ADI44347.1"/>
    </source>
</evidence>
<dbReference type="InterPro" id="IPR001356">
    <property type="entry name" value="HD"/>
</dbReference>
<evidence type="ECO:0000256" key="6">
    <source>
        <dbReference type="ARBA" id="ARBA00038449"/>
    </source>
</evidence>
<protein>
    <submittedName>
        <fullName evidence="11">Even-skipped protein</fullName>
    </submittedName>
</protein>
<dbReference type="PROSITE" id="PS00027">
    <property type="entry name" value="HOMEOBOX_1"/>
    <property type="match status" value="1"/>
</dbReference>
<accession>D7PBJ9</accession>
<evidence type="ECO:0000259" key="10">
    <source>
        <dbReference type="PROSITE" id="PS50071"/>
    </source>
</evidence>
<feature type="region of interest" description="Disordered" evidence="9">
    <location>
        <begin position="290"/>
        <end position="309"/>
    </location>
</feature>
<organism evidence="11">
    <name type="scientific">Clogmia albipunctata</name>
    <name type="common">Mothmidge</name>
    <dbReference type="NCBI Taxonomy" id="85120"/>
    <lineage>
        <taxon>Eukaryota</taxon>
        <taxon>Metazoa</taxon>
        <taxon>Ecdysozoa</taxon>
        <taxon>Arthropoda</taxon>
        <taxon>Hexapoda</taxon>
        <taxon>Insecta</taxon>
        <taxon>Pterygota</taxon>
        <taxon>Neoptera</taxon>
        <taxon>Endopterygota</taxon>
        <taxon>Diptera</taxon>
        <taxon>Nematocera</taxon>
        <taxon>Psychodoidea</taxon>
        <taxon>Psychodidae</taxon>
        <taxon>Clogmia</taxon>
    </lineage>
</organism>
<comment type="subcellular location">
    <subcellularLocation>
        <location evidence="1 7 8">Nucleus</location>
    </subcellularLocation>
</comment>
<keyword evidence="5 7" id="KW-0539">Nucleus</keyword>